<dbReference type="InterPro" id="IPR050966">
    <property type="entry name" value="Glutamyl_endopeptidase"/>
</dbReference>
<evidence type="ECO:0008006" key="5">
    <source>
        <dbReference type="Google" id="ProtNLM"/>
    </source>
</evidence>
<dbReference type="EMBL" id="JADKPO010000006">
    <property type="protein sequence ID" value="MBF4767291.1"/>
    <property type="molecule type" value="Genomic_DNA"/>
</dbReference>
<dbReference type="InterPro" id="IPR009003">
    <property type="entry name" value="Peptidase_S1_PA"/>
</dbReference>
<dbReference type="PANTHER" id="PTHR15462">
    <property type="entry name" value="SERINE PROTEASE"/>
    <property type="match status" value="1"/>
</dbReference>
<dbReference type="PANTHER" id="PTHR15462:SF19">
    <property type="entry name" value="PEPTIDASE S1 DOMAIN-CONTAINING PROTEIN"/>
    <property type="match status" value="1"/>
</dbReference>
<sequence>MRNAIPLGTQRELKGKPGGSTGGTAVAEVAQPRFGKVFFSIGRSNYVCSGTATNSTNGDVVTTAGHCVSDAGTFVTNFAFVPAYDHNSRPYGTWTAQTLLTTSQWLNGEDYDYDTGFAVMNENASGQSLTGLVGGYPIAFGQPRGQTMKAYGYPAARPFDGQSLYSCTGVVVQDTVGGSTDQGLSCNMTGGSSGGGWIQNGSLSSVTSFGYTSVKNVLWGPYFGSVIQDVYDTAATS</sequence>
<dbReference type="InterPro" id="IPR043504">
    <property type="entry name" value="Peptidase_S1_PA_chymotrypsin"/>
</dbReference>
<reference evidence="3" key="1">
    <citation type="submission" date="2020-11" db="EMBL/GenBank/DDBJ databases">
        <title>Nocardioides cynanchi sp. nov., isolated from soil of rhizosphere of Cynanchum wilfordii.</title>
        <authorList>
            <person name="Lee J.-S."/>
            <person name="Suh M.K."/>
            <person name="Kim J.-S."/>
        </authorList>
    </citation>
    <scope>NUCLEOTIDE SEQUENCE</scope>
    <source>
        <strain evidence="3">KCTC 19276</strain>
    </source>
</reference>
<comment type="caution">
    <text evidence="3">The sequence shown here is derived from an EMBL/GenBank/DDBJ whole genome shotgun (WGS) entry which is preliminary data.</text>
</comment>
<dbReference type="Gene3D" id="2.40.10.10">
    <property type="entry name" value="Trypsin-like serine proteases"/>
    <property type="match status" value="2"/>
</dbReference>
<protein>
    <recommendedName>
        <fullName evidence="5">V8-like Glu-specific endopeptidase</fullName>
    </recommendedName>
</protein>
<accession>A0A930YG78</accession>
<proteinExistence type="predicted"/>
<dbReference type="Proteomes" id="UP000660668">
    <property type="component" value="Unassembled WGS sequence"/>
</dbReference>
<evidence type="ECO:0000313" key="4">
    <source>
        <dbReference type="Proteomes" id="UP000660668"/>
    </source>
</evidence>
<name>A0A930YG78_9ACTN</name>
<keyword evidence="4" id="KW-1185">Reference proteome</keyword>
<dbReference type="SUPFAM" id="SSF50494">
    <property type="entry name" value="Trypsin-like serine proteases"/>
    <property type="match status" value="1"/>
</dbReference>
<keyword evidence="1" id="KW-0732">Signal</keyword>
<feature type="region of interest" description="Disordered" evidence="2">
    <location>
        <begin position="1"/>
        <end position="23"/>
    </location>
</feature>
<gene>
    <name evidence="3" type="ORF">ISU10_05875</name>
</gene>
<evidence type="ECO:0000256" key="2">
    <source>
        <dbReference type="SAM" id="MobiDB-lite"/>
    </source>
</evidence>
<organism evidence="3 4">
    <name type="scientific">Nocardioides agariphilus</name>
    <dbReference type="NCBI Taxonomy" id="433664"/>
    <lineage>
        <taxon>Bacteria</taxon>
        <taxon>Bacillati</taxon>
        <taxon>Actinomycetota</taxon>
        <taxon>Actinomycetes</taxon>
        <taxon>Propionibacteriales</taxon>
        <taxon>Nocardioidaceae</taxon>
        <taxon>Nocardioides</taxon>
    </lineage>
</organism>
<evidence type="ECO:0000313" key="3">
    <source>
        <dbReference type="EMBL" id="MBF4767291.1"/>
    </source>
</evidence>
<dbReference type="AlphaFoldDB" id="A0A930YG78"/>
<evidence type="ECO:0000256" key="1">
    <source>
        <dbReference type="ARBA" id="ARBA00022729"/>
    </source>
</evidence>